<keyword evidence="3" id="KW-0732">Signal</keyword>
<organism evidence="5 6">
    <name type="scientific">Sphingomonas anseongensis</name>
    <dbReference type="NCBI Taxonomy" id="2908207"/>
    <lineage>
        <taxon>Bacteria</taxon>
        <taxon>Pseudomonadati</taxon>
        <taxon>Pseudomonadota</taxon>
        <taxon>Alphaproteobacteria</taxon>
        <taxon>Sphingomonadales</taxon>
        <taxon>Sphingomonadaceae</taxon>
        <taxon>Sphingomonas</taxon>
    </lineage>
</organism>
<dbReference type="InterPro" id="IPR036278">
    <property type="entry name" value="Sialidase_sf"/>
</dbReference>
<accession>A0ABT0RGW6</accession>
<dbReference type="InterPro" id="IPR031778">
    <property type="entry name" value="Sortilin_N"/>
</dbReference>
<protein>
    <submittedName>
        <fullName evidence="5">Glycosyl hydrolase</fullName>
    </submittedName>
</protein>
<dbReference type="Proteomes" id="UP001165343">
    <property type="component" value="Unassembled WGS sequence"/>
</dbReference>
<sequence length="1075" mass="118838">MKPLTRGRRAVARIAIAGAAIACSSILVAQVEHNIPTKPYSVDESYLTGFKWRNIGPNRGGRSIAVAGSASRPNEYYFGAVGGGLWKTIDGGTTWKPVTDEGVDNSAVGGVAVCETNPDIVFFTTGETQLRGNIMPGNGVYKSTDAGKTWKNVGLKEVRNFSRVRIDPKNCNTVFVGGFGHYGAENPERGVYKSTDGGATWRKVLYRDPRSGAVDIAIDQRNPKVIYAALWEAWRKPWAMSSGGPGSGLFKSVDGGETWTELTRNPGLPGGLIGKIGVSVSPVDSSRVYAIVENKDGGVFVSDDAGATWRRTNDKRDLRQRAFYYTRIYADPKVKDRVYVLNVQFFRSDDGGKTFKKKIRVPHGDNHDLWIAPNDNQRMIEGNDGGGTVSVNGGETWTEEDYPTAQIYRVTIDKHFPYFACGAQQDNTTICVPSKDWRHMNALGQYGFSPGGGESGYIAADPHNPNIYYAGSYGGDLDRFDYSTGQTRAVNIWPDNPMGYSASDITERFQWTYPIVFDPQDNDTLYAASQHVWRTTNGGQSWEKISPDLTRHEPSTLAASGGPITLDQTGVETFATVFALTPSRLEPDVIWAGSDDGLVHITRDNGRSWQNVTPTSFPEYLKITTIEDSPSRPGTAFLTGNRFLLDDLRPYVFKTSDYGRTWVPITKGIPADEVARSIREDTTRPGLLFMGTERGVWVSFDDGRRWQKLQRNLPTTQVADLAVTDHDLVIGTHGRSFWVLDNIDVLRQIGPRTARGNVQLFKPAPAVRGVDPGVAIDYYLAREPRKLTLEILDPAGKVIRSFEGAVEEKKKDEKEAAGDEEDEDEDRAPPKPGMKKGLNRYTWDMHYPGYTEFKGMVLWAGRNRGPLALPGMYRARLSVDGRAQTQPFDIRIDPRVRGVTQADLQRRFDLALQIRDKVSQANEAVLLIRGIRKQIADDLSKTNDPAVVASAQKLDQRLAAIEGEIYQVQNRSSQDPLNFPIKLNNKLAALGGVIESAEAAPTDQSLQTFAQMSQQLDRQLAALEQALGQELPPLNAELKRAGMAPVERRPEPAVEQGTALKDGLFAQEEEEEEKE</sequence>
<dbReference type="Gene3D" id="2.130.10.10">
    <property type="entry name" value="YVTN repeat-like/Quinoprotein amine dehydrogenase"/>
    <property type="match status" value="4"/>
</dbReference>
<evidence type="ECO:0000256" key="1">
    <source>
        <dbReference type="ARBA" id="ARBA00022737"/>
    </source>
</evidence>
<dbReference type="InterPro" id="IPR015943">
    <property type="entry name" value="WD40/YVTN_repeat-like_dom_sf"/>
</dbReference>
<dbReference type="PANTHER" id="PTHR12106:SF27">
    <property type="entry name" value="SORTILIN-RELATED RECEPTOR"/>
    <property type="match status" value="1"/>
</dbReference>
<dbReference type="CDD" id="cd15482">
    <property type="entry name" value="Sialidase_non-viral"/>
    <property type="match status" value="2"/>
</dbReference>
<evidence type="ECO:0000313" key="6">
    <source>
        <dbReference type="Proteomes" id="UP001165343"/>
    </source>
</evidence>
<keyword evidence="1" id="KW-0677">Repeat</keyword>
<feature type="region of interest" description="Disordered" evidence="2">
    <location>
        <begin position="806"/>
        <end position="837"/>
    </location>
</feature>
<keyword evidence="5" id="KW-0378">Hydrolase</keyword>
<comment type="caution">
    <text evidence="5">The sequence shown here is derived from an EMBL/GenBank/DDBJ whole genome shotgun (WGS) entry which is preliminary data.</text>
</comment>
<gene>
    <name evidence="5" type="ORF">LZ519_09190</name>
</gene>
<name>A0ABT0RGW6_9SPHN</name>
<evidence type="ECO:0000256" key="3">
    <source>
        <dbReference type="SAM" id="SignalP"/>
    </source>
</evidence>
<reference evidence="5" key="1">
    <citation type="submission" date="2022-05" db="EMBL/GenBank/DDBJ databases">
        <authorList>
            <person name="Jo J.-H."/>
            <person name="Im W.-T."/>
        </authorList>
    </citation>
    <scope>NUCLEOTIDE SEQUENCE</scope>
    <source>
        <strain evidence="5">RG327</strain>
    </source>
</reference>
<evidence type="ECO:0000256" key="2">
    <source>
        <dbReference type="SAM" id="MobiDB-lite"/>
    </source>
</evidence>
<feature type="region of interest" description="Disordered" evidence="2">
    <location>
        <begin position="1041"/>
        <end position="1075"/>
    </location>
</feature>
<dbReference type="GO" id="GO:0016787">
    <property type="term" value="F:hydrolase activity"/>
    <property type="evidence" value="ECO:0007669"/>
    <property type="project" value="UniProtKB-KW"/>
</dbReference>
<feature type="compositionally biased region" description="Basic and acidic residues" evidence="2">
    <location>
        <begin position="806"/>
        <end position="817"/>
    </location>
</feature>
<dbReference type="SUPFAM" id="SSF110296">
    <property type="entry name" value="Oligoxyloglucan reducing end-specific cellobiohydrolase"/>
    <property type="match status" value="1"/>
</dbReference>
<evidence type="ECO:0000313" key="5">
    <source>
        <dbReference type="EMBL" id="MCL6679483.1"/>
    </source>
</evidence>
<dbReference type="Pfam" id="PF15902">
    <property type="entry name" value="Sortilin-Vps10"/>
    <property type="match status" value="1"/>
</dbReference>
<dbReference type="EMBL" id="JAMGBC010000001">
    <property type="protein sequence ID" value="MCL6679483.1"/>
    <property type="molecule type" value="Genomic_DNA"/>
</dbReference>
<evidence type="ECO:0000259" key="4">
    <source>
        <dbReference type="Pfam" id="PF15902"/>
    </source>
</evidence>
<dbReference type="RefSeq" id="WP_249868379.1">
    <property type="nucleotide sequence ID" value="NZ_JAMGBC010000001.1"/>
</dbReference>
<feature type="chain" id="PRO_5045169683" evidence="3">
    <location>
        <begin position="30"/>
        <end position="1075"/>
    </location>
</feature>
<dbReference type="PANTHER" id="PTHR12106">
    <property type="entry name" value="SORTILIN RELATED"/>
    <property type="match status" value="1"/>
</dbReference>
<feature type="signal peptide" evidence="3">
    <location>
        <begin position="1"/>
        <end position="29"/>
    </location>
</feature>
<proteinExistence type="predicted"/>
<dbReference type="InterPro" id="IPR050310">
    <property type="entry name" value="VPS10-sortilin"/>
</dbReference>
<dbReference type="SUPFAM" id="SSF50939">
    <property type="entry name" value="Sialidases"/>
    <property type="match status" value="1"/>
</dbReference>
<keyword evidence="6" id="KW-1185">Reference proteome</keyword>
<feature type="domain" description="Sortilin N-terminal" evidence="4">
    <location>
        <begin position="85"/>
        <end position="205"/>
    </location>
</feature>